<dbReference type="InterPro" id="IPR003772">
    <property type="entry name" value="YceD"/>
</dbReference>
<name>A0A9D1IV32_9CLOT</name>
<comment type="caution">
    <text evidence="1">The sequence shown here is derived from an EMBL/GenBank/DDBJ whole genome shotgun (WGS) entry which is preliminary data.</text>
</comment>
<evidence type="ECO:0000313" key="2">
    <source>
        <dbReference type="Proteomes" id="UP000824073"/>
    </source>
</evidence>
<sequence length="167" mass="18356">MTINLKDLAASPQGRICFDYTIDLSAEEVNFERPFPVPVRVVGQVSDEAGMIRLQAQVEAEVHTRCARCARPVVYEKNVPIDFLLVSGAAEDEESDDVIAVEGDDVELDGIAVPELLLDMEMAVLCREDCRGLCPKCGKDLNEGPCGCDLRQVDPRLEALKKLLPPE</sequence>
<dbReference type="AlphaFoldDB" id="A0A9D1IV32"/>
<dbReference type="Proteomes" id="UP000824073">
    <property type="component" value="Unassembled WGS sequence"/>
</dbReference>
<reference evidence="1" key="2">
    <citation type="journal article" date="2021" name="PeerJ">
        <title>Extensive microbial diversity within the chicken gut microbiome revealed by metagenomics and culture.</title>
        <authorList>
            <person name="Gilroy R."/>
            <person name="Ravi A."/>
            <person name="Getino M."/>
            <person name="Pursley I."/>
            <person name="Horton D.L."/>
            <person name="Alikhan N.F."/>
            <person name="Baker D."/>
            <person name="Gharbi K."/>
            <person name="Hall N."/>
            <person name="Watson M."/>
            <person name="Adriaenssens E.M."/>
            <person name="Foster-Nyarko E."/>
            <person name="Jarju S."/>
            <person name="Secka A."/>
            <person name="Antonio M."/>
            <person name="Oren A."/>
            <person name="Chaudhuri R.R."/>
            <person name="La Ragione R."/>
            <person name="Hildebrand F."/>
            <person name="Pallen M.J."/>
        </authorList>
    </citation>
    <scope>NUCLEOTIDE SEQUENCE</scope>
    <source>
        <strain evidence="1">CHK191-8634</strain>
    </source>
</reference>
<dbReference type="EMBL" id="DVMR01000043">
    <property type="protein sequence ID" value="HIU43680.1"/>
    <property type="molecule type" value="Genomic_DNA"/>
</dbReference>
<gene>
    <name evidence="1" type="ORF">IAB67_05205</name>
</gene>
<evidence type="ECO:0000313" key="1">
    <source>
        <dbReference type="EMBL" id="HIU43680.1"/>
    </source>
</evidence>
<protein>
    <submittedName>
        <fullName evidence="1">DUF177 domain-containing protein</fullName>
    </submittedName>
</protein>
<reference evidence="1" key="1">
    <citation type="submission" date="2020-10" db="EMBL/GenBank/DDBJ databases">
        <authorList>
            <person name="Gilroy R."/>
        </authorList>
    </citation>
    <scope>NUCLEOTIDE SEQUENCE</scope>
    <source>
        <strain evidence="1">CHK191-8634</strain>
    </source>
</reference>
<proteinExistence type="predicted"/>
<accession>A0A9D1IV32</accession>
<dbReference type="Pfam" id="PF02620">
    <property type="entry name" value="YceD"/>
    <property type="match status" value="1"/>
</dbReference>
<organism evidence="1 2">
    <name type="scientific">Candidatus Ventrousia excrementavium</name>
    <dbReference type="NCBI Taxonomy" id="2840961"/>
    <lineage>
        <taxon>Bacteria</taxon>
        <taxon>Bacillati</taxon>
        <taxon>Bacillota</taxon>
        <taxon>Clostridia</taxon>
        <taxon>Eubacteriales</taxon>
        <taxon>Clostridiaceae</taxon>
        <taxon>Clostridiaceae incertae sedis</taxon>
        <taxon>Candidatus Ventrousia</taxon>
    </lineage>
</organism>